<keyword evidence="8" id="KW-1185">Reference proteome</keyword>
<dbReference type="PATRIC" id="fig|1423727.3.peg.1219"/>
<dbReference type="AlphaFoldDB" id="A0A0R2AYQ3"/>
<dbReference type="Pfam" id="PF02653">
    <property type="entry name" value="BPD_transp_2"/>
    <property type="match status" value="1"/>
</dbReference>
<keyword evidence="5 6" id="KW-0472">Membrane</keyword>
<dbReference type="GO" id="GO:0022857">
    <property type="term" value="F:transmembrane transporter activity"/>
    <property type="evidence" value="ECO:0007669"/>
    <property type="project" value="InterPro"/>
</dbReference>
<evidence type="ECO:0000313" key="8">
    <source>
        <dbReference type="Proteomes" id="UP000051672"/>
    </source>
</evidence>
<sequence>MRIKNTTFYSIWIPITSVVLGLLVGAIIMALSGFDPLANYISLLTGALGSANAIGEVLRSATPLILTGLGFAVANSAGFFNIGLAGQALIGWLASVSFALAFPGLPSILMLPGAILAGAIAGALWSGIAGFLRAYFGASEVITTIMLNYVALYGTNAVVKSFLAAGDGDYSKTIPAAARLRTPFLEQLTQNSTFHWGLLVALAGAVVIWWLMKRTTMGFEIRAVGLNEDAAQYAGMSTKRTIIAAMLISGALAGLGGAMEGLGNFQNIIVNTALPPIGFDGMSVSLLAGGSPIGIVLSALLFGILKIGGLNISIASTTPPEIVDIVIAAVIFFVGANYIIRFAGQRLSSLKGKKEGATK</sequence>
<dbReference type="PANTHER" id="PTHR47089">
    <property type="entry name" value="ABC TRANSPORTER, PERMEASE PROTEIN"/>
    <property type="match status" value="1"/>
</dbReference>
<feature type="transmembrane region" description="Helical" evidence="6">
    <location>
        <begin position="79"/>
        <end position="102"/>
    </location>
</feature>
<dbReference type="InterPro" id="IPR001851">
    <property type="entry name" value="ABC_transp_permease"/>
</dbReference>
<feature type="transmembrane region" description="Helical" evidence="6">
    <location>
        <begin position="193"/>
        <end position="212"/>
    </location>
</feature>
<evidence type="ECO:0000256" key="4">
    <source>
        <dbReference type="ARBA" id="ARBA00022989"/>
    </source>
</evidence>
<evidence type="ECO:0000256" key="6">
    <source>
        <dbReference type="SAM" id="Phobius"/>
    </source>
</evidence>
<comment type="caution">
    <text evidence="7">The sequence shown here is derived from an EMBL/GenBank/DDBJ whole genome shotgun (WGS) entry which is preliminary data.</text>
</comment>
<evidence type="ECO:0000256" key="3">
    <source>
        <dbReference type="ARBA" id="ARBA00022692"/>
    </source>
</evidence>
<dbReference type="CDD" id="cd06580">
    <property type="entry name" value="TM_PBP1_transp_TpRbsC_like"/>
    <property type="match status" value="1"/>
</dbReference>
<dbReference type="EMBL" id="AYZQ01000002">
    <property type="protein sequence ID" value="KRM72215.1"/>
    <property type="molecule type" value="Genomic_DNA"/>
</dbReference>
<evidence type="ECO:0000313" key="7">
    <source>
        <dbReference type="EMBL" id="KRM72215.1"/>
    </source>
</evidence>
<gene>
    <name evidence="7" type="ORF">FC34_GL001200</name>
</gene>
<keyword evidence="3 6" id="KW-0812">Transmembrane</keyword>
<keyword evidence="4 6" id="KW-1133">Transmembrane helix</keyword>
<feature type="transmembrane region" description="Helical" evidence="6">
    <location>
        <begin position="322"/>
        <end position="344"/>
    </location>
</feature>
<proteinExistence type="predicted"/>
<feature type="transmembrane region" description="Helical" evidence="6">
    <location>
        <begin position="12"/>
        <end position="31"/>
    </location>
</feature>
<dbReference type="GO" id="GO:0005886">
    <property type="term" value="C:plasma membrane"/>
    <property type="evidence" value="ECO:0007669"/>
    <property type="project" value="UniProtKB-SubCell"/>
</dbReference>
<comment type="subcellular location">
    <subcellularLocation>
        <location evidence="1">Cell membrane</location>
        <topology evidence="1">Multi-pass membrane protein</topology>
    </subcellularLocation>
</comment>
<feature type="transmembrane region" description="Helical" evidence="6">
    <location>
        <begin position="108"/>
        <end position="128"/>
    </location>
</feature>
<name>A0A0R2AYQ3_9LACO</name>
<reference evidence="7 8" key="1">
    <citation type="journal article" date="2015" name="Genome Announc.">
        <title>Expanding the biotechnology potential of lactobacilli through comparative genomics of 213 strains and associated genera.</title>
        <authorList>
            <person name="Sun Z."/>
            <person name="Harris H.M."/>
            <person name="McCann A."/>
            <person name="Guo C."/>
            <person name="Argimon S."/>
            <person name="Zhang W."/>
            <person name="Yang X."/>
            <person name="Jeffery I.B."/>
            <person name="Cooney J.C."/>
            <person name="Kagawa T.F."/>
            <person name="Liu W."/>
            <person name="Song Y."/>
            <person name="Salvetti E."/>
            <person name="Wrobel A."/>
            <person name="Rasinkangas P."/>
            <person name="Parkhill J."/>
            <person name="Rea M.C."/>
            <person name="O'Sullivan O."/>
            <person name="Ritari J."/>
            <person name="Douillard F.P."/>
            <person name="Paul Ross R."/>
            <person name="Yang R."/>
            <person name="Briner A.E."/>
            <person name="Felis G.E."/>
            <person name="de Vos W.M."/>
            <person name="Barrangou R."/>
            <person name="Klaenhammer T.R."/>
            <person name="Caufield P.W."/>
            <person name="Cui Y."/>
            <person name="Zhang H."/>
            <person name="O'Toole P.W."/>
        </authorList>
    </citation>
    <scope>NUCLEOTIDE SEQUENCE [LARGE SCALE GENOMIC DNA]</scope>
    <source>
        <strain evidence="7 8">DSM 23927</strain>
    </source>
</reference>
<evidence type="ECO:0000256" key="2">
    <source>
        <dbReference type="ARBA" id="ARBA00022475"/>
    </source>
</evidence>
<evidence type="ECO:0000256" key="1">
    <source>
        <dbReference type="ARBA" id="ARBA00004651"/>
    </source>
</evidence>
<dbReference type="STRING" id="1423727.FC34_GL001200"/>
<feature type="transmembrane region" description="Helical" evidence="6">
    <location>
        <begin position="242"/>
        <end position="262"/>
    </location>
</feature>
<dbReference type="Proteomes" id="UP000051672">
    <property type="component" value="Unassembled WGS sequence"/>
</dbReference>
<organism evidence="7 8">
    <name type="scientific">Lacticaseibacillus brantae DSM 23927</name>
    <dbReference type="NCBI Taxonomy" id="1423727"/>
    <lineage>
        <taxon>Bacteria</taxon>
        <taxon>Bacillati</taxon>
        <taxon>Bacillota</taxon>
        <taxon>Bacilli</taxon>
        <taxon>Lactobacillales</taxon>
        <taxon>Lactobacillaceae</taxon>
        <taxon>Lacticaseibacillus</taxon>
    </lineage>
</organism>
<dbReference type="RefSeq" id="WP_057894477.1">
    <property type="nucleotide sequence ID" value="NZ_AYZQ01000002.1"/>
</dbReference>
<evidence type="ECO:0000256" key="5">
    <source>
        <dbReference type="ARBA" id="ARBA00023136"/>
    </source>
</evidence>
<keyword evidence="2" id="KW-1003">Cell membrane</keyword>
<accession>A0A0R2AYQ3</accession>
<dbReference type="OrthoDB" id="45037at2"/>
<protein>
    <submittedName>
        <fullName evidence="7">ABC transporter, permease protein</fullName>
    </submittedName>
</protein>
<dbReference type="PANTHER" id="PTHR47089:SF1">
    <property type="entry name" value="GUANOSINE ABC TRANSPORTER PERMEASE PROTEIN NUPP"/>
    <property type="match status" value="1"/>
</dbReference>